<proteinExistence type="predicted"/>
<name>A0ACB6R5C5_9PLEO</name>
<dbReference type="Proteomes" id="UP000799755">
    <property type="component" value="Unassembled WGS sequence"/>
</dbReference>
<organism evidence="1 2">
    <name type="scientific">Lindgomyces ingoldianus</name>
    <dbReference type="NCBI Taxonomy" id="673940"/>
    <lineage>
        <taxon>Eukaryota</taxon>
        <taxon>Fungi</taxon>
        <taxon>Dikarya</taxon>
        <taxon>Ascomycota</taxon>
        <taxon>Pezizomycotina</taxon>
        <taxon>Dothideomycetes</taxon>
        <taxon>Pleosporomycetidae</taxon>
        <taxon>Pleosporales</taxon>
        <taxon>Lindgomycetaceae</taxon>
        <taxon>Lindgomyces</taxon>
    </lineage>
</organism>
<sequence length="1150" mass="127805">MPRPPSSDRYLTPAVSIARAKEESSRAQPATEFEPLFEPPDYLTITWLAGGIRSYSEPHTKVSGLKGTFLVGEGFTFVVYRTRPTKNGEVWAIKQPRLSFAVHGDDASVLRQLYSLSLELRVLTDQRIRANKNIAKLRDVIWNPHADDSGRYWPQLLMEYAEFGTLSSFYDLGYHSSDVEEEVGWCFAIGDALKCLHQCGIIHGDIKPENVLIFRSDSCQDKLTITPKLADFGFAVIDGDNSSYIPGGTFPWTAPEISAPNLRPDDLYKCDIYSFGLLVWFVFGGGITPFLALDVCEFSLYSPEARKIIQLRKQEDELHSLAVRSLSAEKLVYKGAFKYTLSADPKVRDLSKCLECLRGSSQIEGAEEKGIQTKTGSEIGENRFSLREMRHLGFGIQKQILNSLEKVASLEGKYSVVRRSEAAMVVAKSYLDYFGGKTPTDSLKWLLLAAFLGNNQAKSSVYRITKAVGQYEQYKHEILRVLIRTAEEGFTISVGDLLAECPDEGQRVLRNLRLALGMPFQLSFDIPPNANHYHPQEMPLLSIDVEDGPLENEGGKNSNTIWDGVGENLLHQAARSGSVKIVNSALKLISGNASIDAKNNLGQTALLVAFMYGNYLAAITLLEAGASGLEADKMGDTPLHWLHLFQGNELRALATALFDQGADPNPETSFQAWDAHHQQLISAGTPLHRAAAWNAHEAVTVLLDHGANPLHPGKGHETGTPLWVACTYHNSKVVKTMLERIEKTQDTLSIIEDHKNKLWPLVSPVLDIGYYYSGGANFGRMVRHTTNYREATKETIQALLEHGSTLLLPTSGNPTVTVPAVSLAIQLRCIDIVESIIDLRPGMIKEPGPQQQQPLHFAVQTNREDIVRLVISKGADCEARGTDGINILGSYCNHHTAIAIPRMLLQEGLTFEIPPNGFQTPFFAAVKNEGLDLARFVLENTPLHMRHRMINSFCHIGTNFKFPEPGMNVLGYIILAPSIESAGYLKKLFKLIEEFGAQFDFIVDGHSDRSALQLLACFQRHQRLNPSIIGMAREILLHYNSQEQIDYAGSTDGKTALWWAVRTMNYDLVSSLLAVKANPRLSDRDGKTALALLQDQIAHVQATESHQNRGDQNILEEISSLFDIFAKTLGDQSQLDEAAQMEREMLEEEK</sequence>
<reference evidence="1" key="1">
    <citation type="journal article" date="2020" name="Stud. Mycol.">
        <title>101 Dothideomycetes genomes: a test case for predicting lifestyles and emergence of pathogens.</title>
        <authorList>
            <person name="Haridas S."/>
            <person name="Albert R."/>
            <person name="Binder M."/>
            <person name="Bloem J."/>
            <person name="Labutti K."/>
            <person name="Salamov A."/>
            <person name="Andreopoulos B."/>
            <person name="Baker S."/>
            <person name="Barry K."/>
            <person name="Bills G."/>
            <person name="Bluhm B."/>
            <person name="Cannon C."/>
            <person name="Castanera R."/>
            <person name="Culley D."/>
            <person name="Daum C."/>
            <person name="Ezra D."/>
            <person name="Gonzalez J."/>
            <person name="Henrissat B."/>
            <person name="Kuo A."/>
            <person name="Liang C."/>
            <person name="Lipzen A."/>
            <person name="Lutzoni F."/>
            <person name="Magnuson J."/>
            <person name="Mondo S."/>
            <person name="Nolan M."/>
            <person name="Ohm R."/>
            <person name="Pangilinan J."/>
            <person name="Park H.-J."/>
            <person name="Ramirez L."/>
            <person name="Alfaro M."/>
            <person name="Sun H."/>
            <person name="Tritt A."/>
            <person name="Yoshinaga Y."/>
            <person name="Zwiers L.-H."/>
            <person name="Turgeon B."/>
            <person name="Goodwin S."/>
            <person name="Spatafora J."/>
            <person name="Crous P."/>
            <person name="Grigoriev I."/>
        </authorList>
    </citation>
    <scope>NUCLEOTIDE SEQUENCE</scope>
    <source>
        <strain evidence="1">ATCC 200398</strain>
    </source>
</reference>
<comment type="caution">
    <text evidence="1">The sequence shown here is derived from an EMBL/GenBank/DDBJ whole genome shotgun (WGS) entry which is preliminary data.</text>
</comment>
<evidence type="ECO:0000313" key="2">
    <source>
        <dbReference type="Proteomes" id="UP000799755"/>
    </source>
</evidence>
<keyword evidence="2" id="KW-1185">Reference proteome</keyword>
<evidence type="ECO:0000313" key="1">
    <source>
        <dbReference type="EMBL" id="KAF2474444.1"/>
    </source>
</evidence>
<accession>A0ACB6R5C5</accession>
<protein>
    <submittedName>
        <fullName evidence="1">Uncharacterized protein</fullName>
    </submittedName>
</protein>
<gene>
    <name evidence="1" type="ORF">BDR25DRAFT_340904</name>
</gene>
<dbReference type="EMBL" id="MU003498">
    <property type="protein sequence ID" value="KAF2474444.1"/>
    <property type="molecule type" value="Genomic_DNA"/>
</dbReference>